<feature type="region of interest" description="Disordered" evidence="1">
    <location>
        <begin position="56"/>
        <end position="110"/>
    </location>
</feature>
<reference evidence="2" key="2">
    <citation type="journal article" date="2015" name="Data Brief">
        <title>Shoot transcriptome of the giant reed, Arundo donax.</title>
        <authorList>
            <person name="Barrero R.A."/>
            <person name="Guerrero F.D."/>
            <person name="Moolhuijzen P."/>
            <person name="Goolsby J.A."/>
            <person name="Tidwell J."/>
            <person name="Bellgard S.E."/>
            <person name="Bellgard M.I."/>
        </authorList>
    </citation>
    <scope>NUCLEOTIDE SEQUENCE</scope>
    <source>
        <tissue evidence="2">Shoot tissue taken approximately 20 cm above the soil surface</tissue>
    </source>
</reference>
<name>A0A0A9E8I8_ARUDO</name>
<dbReference type="EMBL" id="GBRH01203700">
    <property type="protein sequence ID" value="JAD94195.1"/>
    <property type="molecule type" value="Transcribed_RNA"/>
</dbReference>
<feature type="compositionally biased region" description="Low complexity" evidence="1">
    <location>
        <begin position="61"/>
        <end position="70"/>
    </location>
</feature>
<evidence type="ECO:0000256" key="1">
    <source>
        <dbReference type="SAM" id="MobiDB-lite"/>
    </source>
</evidence>
<protein>
    <submittedName>
        <fullName evidence="2">Uncharacterized protein</fullName>
    </submittedName>
</protein>
<evidence type="ECO:0000313" key="2">
    <source>
        <dbReference type="EMBL" id="JAD94195.1"/>
    </source>
</evidence>
<reference evidence="2" key="1">
    <citation type="submission" date="2014-09" db="EMBL/GenBank/DDBJ databases">
        <authorList>
            <person name="Magalhaes I.L.F."/>
            <person name="Oliveira U."/>
            <person name="Santos F.R."/>
            <person name="Vidigal T.H.D.A."/>
            <person name="Brescovit A.D."/>
            <person name="Santos A.J."/>
        </authorList>
    </citation>
    <scope>NUCLEOTIDE SEQUENCE</scope>
    <source>
        <tissue evidence="2">Shoot tissue taken approximately 20 cm above the soil surface</tissue>
    </source>
</reference>
<sequence>MLNWRNPQPFLSGPTARAPLFFFLLTASCDEGASSPWRSRPLRRRATVLSLAGVEAEAEADGAAPPLSDGEPPPPLVDAEWAAPPEGRAPGTIAAGIARNWGGGGRREKP</sequence>
<dbReference type="AlphaFoldDB" id="A0A0A9E8I8"/>
<organism evidence="2">
    <name type="scientific">Arundo donax</name>
    <name type="common">Giant reed</name>
    <name type="synonym">Donax arundinaceus</name>
    <dbReference type="NCBI Taxonomy" id="35708"/>
    <lineage>
        <taxon>Eukaryota</taxon>
        <taxon>Viridiplantae</taxon>
        <taxon>Streptophyta</taxon>
        <taxon>Embryophyta</taxon>
        <taxon>Tracheophyta</taxon>
        <taxon>Spermatophyta</taxon>
        <taxon>Magnoliopsida</taxon>
        <taxon>Liliopsida</taxon>
        <taxon>Poales</taxon>
        <taxon>Poaceae</taxon>
        <taxon>PACMAD clade</taxon>
        <taxon>Arundinoideae</taxon>
        <taxon>Arundineae</taxon>
        <taxon>Arundo</taxon>
    </lineage>
</organism>
<proteinExistence type="predicted"/>
<accession>A0A0A9E8I8</accession>
<dbReference type="PROSITE" id="PS51257">
    <property type="entry name" value="PROKAR_LIPOPROTEIN"/>
    <property type="match status" value="1"/>
</dbReference>